<dbReference type="InterPro" id="IPR002165">
    <property type="entry name" value="Plexin_repeat"/>
</dbReference>
<dbReference type="Gene3D" id="3.30.1680.10">
    <property type="entry name" value="ligand-binding face of the semaphorins, domain 2"/>
    <property type="match status" value="1"/>
</dbReference>
<dbReference type="SUPFAM" id="SSF101912">
    <property type="entry name" value="Sema domain"/>
    <property type="match status" value="1"/>
</dbReference>
<dbReference type="SUPFAM" id="SSF103575">
    <property type="entry name" value="Plexin repeat"/>
    <property type="match status" value="1"/>
</dbReference>
<keyword evidence="8" id="KW-1185">Reference proteome</keyword>
<protein>
    <recommendedName>
        <fullName evidence="6">Sema domain-containing protein</fullName>
    </recommendedName>
</protein>
<dbReference type="RefSeq" id="YP_164250.1">
    <property type="nucleotide sequence ID" value="NC_006549.1"/>
</dbReference>
<keyword evidence="3" id="KW-1015">Disulfide bond</keyword>
<dbReference type="GO" id="GO:0045499">
    <property type="term" value="F:chemorepellent activity"/>
    <property type="evidence" value="ECO:0007669"/>
    <property type="project" value="TreeGrafter"/>
</dbReference>
<dbReference type="GeneID" id="3197047"/>
<dbReference type="GO" id="GO:0030215">
    <property type="term" value="F:semaphorin receptor binding"/>
    <property type="evidence" value="ECO:0007669"/>
    <property type="project" value="InterPro"/>
</dbReference>
<dbReference type="Gene3D" id="2.60.40.10">
    <property type="entry name" value="Immunoglobulins"/>
    <property type="match status" value="1"/>
</dbReference>
<gene>
    <name evidence="7" type="ORF">ORF155R</name>
</gene>
<dbReference type="PANTHER" id="PTHR11036">
    <property type="entry name" value="SEMAPHORIN"/>
    <property type="match status" value="1"/>
</dbReference>
<dbReference type="InterPro" id="IPR027231">
    <property type="entry name" value="Semaphorin"/>
</dbReference>
<dbReference type="PANTHER" id="PTHR11036:SF144">
    <property type="entry name" value="SEMAPHORIN-7A-LIKE"/>
    <property type="match status" value="1"/>
</dbReference>
<evidence type="ECO:0000313" key="7">
    <source>
        <dbReference type="EMBL" id="AAS18170.1"/>
    </source>
</evidence>
<dbReference type="PROSITE" id="PS51004">
    <property type="entry name" value="SEMA"/>
    <property type="match status" value="1"/>
</dbReference>
<dbReference type="SMART" id="SM00630">
    <property type="entry name" value="Sema"/>
    <property type="match status" value="1"/>
</dbReference>
<name>Q5YFB0_9VIRU</name>
<dbReference type="GO" id="GO:0030335">
    <property type="term" value="P:positive regulation of cell migration"/>
    <property type="evidence" value="ECO:0007669"/>
    <property type="project" value="TreeGrafter"/>
</dbReference>
<dbReference type="InterPro" id="IPR016201">
    <property type="entry name" value="PSI"/>
</dbReference>
<evidence type="ECO:0000256" key="2">
    <source>
        <dbReference type="ARBA" id="ARBA00023136"/>
    </source>
</evidence>
<keyword evidence="2" id="KW-0472">Membrane</keyword>
<dbReference type="InterPro" id="IPR015943">
    <property type="entry name" value="WD40/YVTN_repeat-like_dom_sf"/>
</dbReference>
<evidence type="ECO:0000313" key="8">
    <source>
        <dbReference type="Proteomes" id="UP000172127"/>
    </source>
</evidence>
<evidence type="ECO:0000256" key="5">
    <source>
        <dbReference type="PROSITE-ProRule" id="PRU00352"/>
    </source>
</evidence>
<organism evidence="7 8">
    <name type="scientific">Singapore grouper iridovirus</name>
    <dbReference type="NCBI Taxonomy" id="262968"/>
    <lineage>
        <taxon>Viruses</taxon>
        <taxon>Varidnaviria</taxon>
        <taxon>Bamfordvirae</taxon>
        <taxon>Nucleocytoviricota</taxon>
        <taxon>Megaviricetes</taxon>
        <taxon>Pimascovirales</taxon>
        <taxon>Pimascovirales incertae sedis</taxon>
        <taxon>Iridoviridae</taxon>
        <taxon>Alphairidovirinae</taxon>
        <taxon>Ranavirus</taxon>
        <taxon>Ranavirus epinephelus1</taxon>
    </lineage>
</organism>
<feature type="domain" description="Sema" evidence="6">
    <location>
        <begin position="203"/>
        <end position="440"/>
    </location>
</feature>
<sequence>MALLISIAFTLFSSLSVLSADCEGPRLVFADRDVITRLRNVDGEFTPPSILNSVQPHAAVTVGNYSFNEYDFMQETETSHFIPIPGYTIKTGGIWKNMYVALGVDQNDYFKMCFTNLSHPLVCANPSVMNTIEKSLHTDRGFNFVNITIYEHDNTADMYAAIWVYDGPGIYRYGASPLRPIARDGITRLFTVLLSVRPDNMGDNRAYTFFTKNVNYEESDMYDRPVHSYILQVCMSDEGGHKNFYQQQWTTELTAKLYCGYKNGKTFSELVSVDFVESDYWKNVTIYALFRNEWGMSAVCAYSVDTINTAFTTAAFFTDSATTPPRTCPKGKQNHGVLGKYINQQWELKHPIEPDVRHPLFHSYYSYTHIVINQADNTIMYASTENGAIHKIVVGENGVAVIVVEFIPYNHTDVVLDMTLSPSGDFLYVKSETEIVEILVQDCSRYGETCEDCVLSRDPACGWDGVKCSRQGAVKSRTGDISGCKGAHEKTDEMPAVAVRTSSSLILHCERNSMMANYGWRTPLGFTDCESDAMDCLFYVDETEKKDAGNYTCVYEEGGFSKNQIHSVSVIDSCE</sequence>
<evidence type="ECO:0000256" key="3">
    <source>
        <dbReference type="ARBA" id="ARBA00023157"/>
    </source>
</evidence>
<dbReference type="Pfam" id="PF01403">
    <property type="entry name" value="Sema"/>
    <property type="match status" value="1"/>
</dbReference>
<dbReference type="GO" id="GO:0005615">
    <property type="term" value="C:extracellular space"/>
    <property type="evidence" value="ECO:0007669"/>
    <property type="project" value="TreeGrafter"/>
</dbReference>
<dbReference type="InterPro" id="IPR013783">
    <property type="entry name" value="Ig-like_fold"/>
</dbReference>
<keyword evidence="4" id="KW-0325">Glycoprotein</keyword>
<evidence type="ECO:0000256" key="4">
    <source>
        <dbReference type="ARBA" id="ARBA00023180"/>
    </source>
</evidence>
<evidence type="ECO:0000259" key="6">
    <source>
        <dbReference type="PROSITE" id="PS51004"/>
    </source>
</evidence>
<evidence type="ECO:0000256" key="1">
    <source>
        <dbReference type="ARBA" id="ARBA00004370"/>
    </source>
</evidence>
<dbReference type="GO" id="GO:0071526">
    <property type="term" value="P:semaphorin-plexin signaling pathway"/>
    <property type="evidence" value="ECO:0007669"/>
    <property type="project" value="TreeGrafter"/>
</dbReference>
<reference evidence="7 8" key="1">
    <citation type="journal article" date="2004" name="J. Virol.">
        <title>Functional genomics analysis of Singapore grouper iridovirus: complete sequence determination and proteomic analysis.</title>
        <authorList>
            <person name="Song W.J."/>
            <person name="Qin Q.W."/>
            <person name="Qiu J."/>
            <person name="Huang C.H."/>
            <person name="Wang F."/>
            <person name="Hew C.L."/>
        </authorList>
    </citation>
    <scope>NUCLEOTIDE SEQUENCE [LARGE SCALE GENOMIC DNA]</scope>
</reference>
<proteinExistence type="predicted"/>
<dbReference type="InterPro" id="IPR001627">
    <property type="entry name" value="Semap_dom"/>
</dbReference>
<dbReference type="GO" id="GO:0000122">
    <property type="term" value="P:negative regulation of transcription by RNA polymerase II"/>
    <property type="evidence" value="ECO:0007669"/>
    <property type="project" value="TreeGrafter"/>
</dbReference>
<dbReference type="KEGG" id="vg:3197047"/>
<dbReference type="Pfam" id="PF01437">
    <property type="entry name" value="PSI"/>
    <property type="match status" value="1"/>
</dbReference>
<dbReference type="OrthoDB" id="7700at10239"/>
<dbReference type="GO" id="GO:0005886">
    <property type="term" value="C:plasma membrane"/>
    <property type="evidence" value="ECO:0007669"/>
    <property type="project" value="TreeGrafter"/>
</dbReference>
<accession>Q5YFB0</accession>
<comment type="subcellular location">
    <subcellularLocation>
        <location evidence="1">Membrane</location>
    </subcellularLocation>
</comment>
<dbReference type="Proteomes" id="UP000172127">
    <property type="component" value="Segment"/>
</dbReference>
<dbReference type="SMART" id="SM00423">
    <property type="entry name" value="PSI"/>
    <property type="match status" value="1"/>
</dbReference>
<comment type="caution">
    <text evidence="5">Lacks conserved residue(s) required for the propagation of feature annotation.</text>
</comment>
<dbReference type="EMBL" id="AY521625">
    <property type="protein sequence ID" value="AAS18170.1"/>
    <property type="molecule type" value="Genomic_DNA"/>
</dbReference>
<dbReference type="InterPro" id="IPR036352">
    <property type="entry name" value="Semap_dom_sf"/>
</dbReference>
<dbReference type="Gene3D" id="2.130.10.10">
    <property type="entry name" value="YVTN repeat-like/Quinoprotein amine dehydrogenase"/>
    <property type="match status" value="1"/>
</dbReference>